<evidence type="ECO:0000313" key="2">
    <source>
        <dbReference type="Proteomes" id="UP000067008"/>
    </source>
</evidence>
<protein>
    <submittedName>
        <fullName evidence="1">Uncharacterized protein</fullName>
    </submittedName>
</protein>
<reference evidence="1 2" key="1">
    <citation type="submission" date="2015-07" db="EMBL/GenBank/DDBJ databases">
        <title>Complete genome sequence of Prevotella intermedia strain 17-2.</title>
        <authorList>
            <person name="Nambu T."/>
        </authorList>
    </citation>
    <scope>NUCLEOTIDE SEQUENCE [LARGE SCALE GENOMIC DNA]</scope>
    <source>
        <strain evidence="1 2">17-2</strain>
    </source>
</reference>
<gene>
    <name evidence="1" type="ORF">PI172_1256</name>
</gene>
<evidence type="ECO:0000313" key="1">
    <source>
        <dbReference type="EMBL" id="BAR95984.1"/>
    </source>
</evidence>
<dbReference type="EMBL" id="AP014925">
    <property type="protein sequence ID" value="BAR95984.1"/>
    <property type="molecule type" value="Genomic_DNA"/>
</dbReference>
<proteinExistence type="predicted"/>
<dbReference type="AlphaFoldDB" id="A0AAD1BI12"/>
<sequence length="43" mass="4918">MHGKSVGFASQNSRFRNAKAQLSFFDKIIFTKQKKNLISDNTI</sequence>
<name>A0AAD1BI12_PREIN</name>
<organism evidence="1 2">
    <name type="scientific">Prevotella intermedia</name>
    <dbReference type="NCBI Taxonomy" id="28131"/>
    <lineage>
        <taxon>Bacteria</taxon>
        <taxon>Pseudomonadati</taxon>
        <taxon>Bacteroidota</taxon>
        <taxon>Bacteroidia</taxon>
        <taxon>Bacteroidales</taxon>
        <taxon>Prevotellaceae</taxon>
        <taxon>Prevotella</taxon>
    </lineage>
</organism>
<accession>A0AAD1BI12</accession>
<dbReference type="Proteomes" id="UP000067008">
    <property type="component" value="Chromosome 2"/>
</dbReference>